<dbReference type="InterPro" id="IPR010359">
    <property type="entry name" value="IrrE_HExxH"/>
</dbReference>
<protein>
    <submittedName>
        <fullName evidence="3">Transcriptional regulator</fullName>
    </submittedName>
</protein>
<name>A0A8E0N8G6_9CAUL</name>
<dbReference type="RefSeq" id="WP_021696625.1">
    <property type="nucleotide sequence ID" value="NZ_BATC01000008.1"/>
</dbReference>
<keyword evidence="4" id="KW-1185">Reference proteome</keyword>
<dbReference type="PROSITE" id="PS50943">
    <property type="entry name" value="HTH_CROC1"/>
    <property type="match status" value="1"/>
</dbReference>
<dbReference type="InterPro" id="IPR001387">
    <property type="entry name" value="Cro/C1-type_HTH"/>
</dbReference>
<dbReference type="Pfam" id="PF13560">
    <property type="entry name" value="HTH_31"/>
    <property type="match status" value="1"/>
</dbReference>
<accession>A0A8E0N8G6</accession>
<dbReference type="CDD" id="cd00093">
    <property type="entry name" value="HTH_XRE"/>
    <property type="match status" value="1"/>
</dbReference>
<dbReference type="Pfam" id="PF06114">
    <property type="entry name" value="Peptidase_M78"/>
    <property type="match status" value="1"/>
</dbReference>
<organism evidence="3 4">
    <name type="scientific">Brevundimonas abyssalis TAR-001</name>
    <dbReference type="NCBI Taxonomy" id="1391729"/>
    <lineage>
        <taxon>Bacteria</taxon>
        <taxon>Pseudomonadati</taxon>
        <taxon>Pseudomonadota</taxon>
        <taxon>Alphaproteobacteria</taxon>
        <taxon>Caulobacterales</taxon>
        <taxon>Caulobacteraceae</taxon>
        <taxon>Brevundimonas</taxon>
    </lineage>
</organism>
<dbReference type="Gene3D" id="1.10.260.40">
    <property type="entry name" value="lambda repressor-like DNA-binding domains"/>
    <property type="match status" value="1"/>
</dbReference>
<dbReference type="InterPro" id="IPR052345">
    <property type="entry name" value="Rad_response_metalloprotease"/>
</dbReference>
<dbReference type="EMBL" id="BATC01000008">
    <property type="protein sequence ID" value="GAD58529.1"/>
    <property type="molecule type" value="Genomic_DNA"/>
</dbReference>
<dbReference type="Proteomes" id="UP000016569">
    <property type="component" value="Unassembled WGS sequence"/>
</dbReference>
<evidence type="ECO:0000256" key="1">
    <source>
        <dbReference type="ARBA" id="ARBA00007227"/>
    </source>
</evidence>
<dbReference type="AlphaFoldDB" id="A0A8E0N8G6"/>
<sequence>MAGEQLRLARLAHGYSLEEVGELIGATRQFIHQLETGSRSPSDEVVDALADVLGVTPAFLAQPIPSTVRPEQCHFRGHITRPASITSQVLARGTLLDKFVAAIEVHLELPAVSFPDLPAATAEEIEQAAEEARRYWGLGTTGPITSMMRVVENAGAVVTYFGDLSDRVDAFSMDRRRPIIVRSSLKESLCRQRFDFAHECGHLIMHRGMQTGDRATEDQAHRFASAFLFPRGAVLREFPRGRAINWRALFELKLRWKMSVRALVRRGYDLGLLTPAQYRTANIHLVKTGQAKVETYDADDALPVEQPELLPSALSALADAVVGGAGAIGREIGLAPAMLELITGSSFPEPGPSINDPKVVRLRPM</sequence>
<gene>
    <name evidence="3" type="ORF">MBEBAB_0779</name>
</gene>
<reference evidence="4" key="1">
    <citation type="journal article" date="2013" name="Genome Announc.">
        <title>Draft Genome Sequence of the Dimorphic Prosthecate Bacterium Brevundimonas abyssalis TAR-001T.</title>
        <authorList>
            <person name="Tsubouchi T."/>
            <person name="Nishi S."/>
            <person name="Usui K."/>
            <person name="Shimane Y."/>
            <person name="Takaki Y."/>
            <person name="Maruyama T."/>
            <person name="Hatada Y."/>
        </authorList>
    </citation>
    <scope>NUCLEOTIDE SEQUENCE [LARGE SCALE GENOMIC DNA]</scope>
    <source>
        <strain evidence="4">TAR-001</strain>
    </source>
</reference>
<dbReference type="InterPro" id="IPR010982">
    <property type="entry name" value="Lambda_DNA-bd_dom_sf"/>
</dbReference>
<feature type="domain" description="HTH cro/C1-type" evidence="2">
    <location>
        <begin position="6"/>
        <end position="60"/>
    </location>
</feature>
<dbReference type="PANTHER" id="PTHR43236:SF1">
    <property type="entry name" value="BLL7220 PROTEIN"/>
    <property type="match status" value="1"/>
</dbReference>
<proteinExistence type="inferred from homology"/>
<evidence type="ECO:0000313" key="3">
    <source>
        <dbReference type="EMBL" id="GAD58529.1"/>
    </source>
</evidence>
<dbReference type="SMART" id="SM00530">
    <property type="entry name" value="HTH_XRE"/>
    <property type="match status" value="1"/>
</dbReference>
<evidence type="ECO:0000313" key="4">
    <source>
        <dbReference type="Proteomes" id="UP000016569"/>
    </source>
</evidence>
<evidence type="ECO:0000259" key="2">
    <source>
        <dbReference type="PROSITE" id="PS50943"/>
    </source>
</evidence>
<dbReference type="PANTHER" id="PTHR43236">
    <property type="entry name" value="ANTITOXIN HIGA1"/>
    <property type="match status" value="1"/>
</dbReference>
<dbReference type="Gene3D" id="1.10.10.2910">
    <property type="match status" value="1"/>
</dbReference>
<comment type="caution">
    <text evidence="3">The sequence shown here is derived from an EMBL/GenBank/DDBJ whole genome shotgun (WGS) entry which is preliminary data.</text>
</comment>
<comment type="similarity">
    <text evidence="1">Belongs to the short-chain fatty acyl-CoA assimilation regulator (ScfR) family.</text>
</comment>
<dbReference type="GO" id="GO:0003677">
    <property type="term" value="F:DNA binding"/>
    <property type="evidence" value="ECO:0007669"/>
    <property type="project" value="InterPro"/>
</dbReference>
<dbReference type="SUPFAM" id="SSF47413">
    <property type="entry name" value="lambda repressor-like DNA-binding domains"/>
    <property type="match status" value="1"/>
</dbReference>